<comment type="caution">
    <text evidence="1">The sequence shown here is derived from an EMBL/GenBank/DDBJ whole genome shotgun (WGS) entry which is preliminary data.</text>
</comment>
<proteinExistence type="predicted"/>
<name>A0A9P1ITY2_9PELO</name>
<dbReference type="OrthoDB" id="10579141at2759"/>
<evidence type="ECO:0000313" key="1">
    <source>
        <dbReference type="EMBL" id="CAI5452073.1"/>
    </source>
</evidence>
<dbReference type="EMBL" id="CANHGI010000005">
    <property type="protein sequence ID" value="CAI5452073.1"/>
    <property type="molecule type" value="Genomic_DNA"/>
</dbReference>
<reference evidence="1" key="1">
    <citation type="submission" date="2022-11" db="EMBL/GenBank/DDBJ databases">
        <authorList>
            <person name="Kikuchi T."/>
        </authorList>
    </citation>
    <scope>NUCLEOTIDE SEQUENCE</scope>
    <source>
        <strain evidence="1">PS1010</strain>
    </source>
</reference>
<dbReference type="Proteomes" id="UP001152747">
    <property type="component" value="Unassembled WGS sequence"/>
</dbReference>
<evidence type="ECO:0000313" key="2">
    <source>
        <dbReference type="Proteomes" id="UP001152747"/>
    </source>
</evidence>
<accession>A0A9P1ITY2</accession>
<organism evidence="1 2">
    <name type="scientific">Caenorhabditis angaria</name>
    <dbReference type="NCBI Taxonomy" id="860376"/>
    <lineage>
        <taxon>Eukaryota</taxon>
        <taxon>Metazoa</taxon>
        <taxon>Ecdysozoa</taxon>
        <taxon>Nematoda</taxon>
        <taxon>Chromadorea</taxon>
        <taxon>Rhabditida</taxon>
        <taxon>Rhabditina</taxon>
        <taxon>Rhabditomorpha</taxon>
        <taxon>Rhabditoidea</taxon>
        <taxon>Rhabditidae</taxon>
        <taxon>Peloderinae</taxon>
        <taxon>Caenorhabditis</taxon>
    </lineage>
</organism>
<dbReference type="AlphaFoldDB" id="A0A9P1ITY2"/>
<keyword evidence="2" id="KW-1185">Reference proteome</keyword>
<protein>
    <submittedName>
        <fullName evidence="1">Uncharacterized protein</fullName>
    </submittedName>
</protein>
<gene>
    <name evidence="1" type="ORF">CAMP_LOCUS14710</name>
</gene>
<sequence length="429" mass="49975">MPRCSLCGVIDDESTMLGLDTEDNSSLAFICRDHLKPEVLSKPKVLINPNISMLIEPIIEVFEEPSTSINSEETVKDYIDKHKTRLFRDSPNYGLGEKLSDCFIWEITDPAMMKNWSNKQLVNCLLESNVMVRPSCQKCGNKMRAKFRKNIVQNTWLCRIKGKDCSSSSMKSNSIFTAPHINIEDQVRAIISWIIGIKHKEIKDIQSSERQLSDLYKKLRFESWKEWKSLKIGGKKKAVEIRSYNFQELGFQKFGFEEEYFETYLVVFLERVENGKVYVEFMNEISAESVNDVLKVHILPDTSIICDEWRDLNSKKEKLSSTGNAVIQKAVELLRKKSISDDEAEEEEEQDISLYSRKKRAKIQTKMDSCDEVFEYLTKNLIDVWPKMSKLERDGMFAERICKFNGREDTFKYFWKLFVDHHNAGLSDF</sequence>